<keyword evidence="6" id="KW-1185">Reference proteome</keyword>
<keyword evidence="1" id="KW-0805">Transcription regulation</keyword>
<evidence type="ECO:0000256" key="1">
    <source>
        <dbReference type="ARBA" id="ARBA00023015"/>
    </source>
</evidence>
<accession>A0ABX5RS67</accession>
<keyword evidence="3" id="KW-0804">Transcription</keyword>
<dbReference type="InterPro" id="IPR046532">
    <property type="entry name" value="DUF6597"/>
</dbReference>
<dbReference type="PROSITE" id="PS01124">
    <property type="entry name" value="HTH_ARAC_FAMILY_2"/>
    <property type="match status" value="1"/>
</dbReference>
<evidence type="ECO:0000256" key="2">
    <source>
        <dbReference type="ARBA" id="ARBA00023125"/>
    </source>
</evidence>
<evidence type="ECO:0000259" key="4">
    <source>
        <dbReference type="PROSITE" id="PS01124"/>
    </source>
</evidence>
<dbReference type="PANTHER" id="PTHR46796:SF15">
    <property type="entry name" value="BLL1074 PROTEIN"/>
    <property type="match status" value="1"/>
</dbReference>
<dbReference type="InterPro" id="IPR018060">
    <property type="entry name" value="HTH_AraC"/>
</dbReference>
<evidence type="ECO:0000256" key="3">
    <source>
        <dbReference type="ARBA" id="ARBA00023163"/>
    </source>
</evidence>
<dbReference type="EMBL" id="CP036401">
    <property type="protein sequence ID" value="QBI01465.1"/>
    <property type="molecule type" value="Genomic_DNA"/>
</dbReference>
<proteinExistence type="predicted"/>
<evidence type="ECO:0000313" key="5">
    <source>
        <dbReference type="EMBL" id="QBI01465.1"/>
    </source>
</evidence>
<name>A0ABX5RS67_9BURK</name>
<dbReference type="SUPFAM" id="SSF46689">
    <property type="entry name" value="Homeodomain-like"/>
    <property type="match status" value="1"/>
</dbReference>
<dbReference type="InterPro" id="IPR050204">
    <property type="entry name" value="AraC_XylS_family_regulators"/>
</dbReference>
<feature type="domain" description="HTH araC/xylS-type" evidence="4">
    <location>
        <begin position="194"/>
        <end position="295"/>
    </location>
</feature>
<keyword evidence="2" id="KW-0238">DNA-binding</keyword>
<sequence length="300" mass="31104">MVCMGFSLVDNGATLASADGGGLEKNDIGPGMPDGTPKGILDPRAMARRFALRRHPPPPALAPFVEYLWVVEWDLGGAPAQVQRVLPYPHAHLVFESGASALHGIVRGPFDKVLAGSGRAVGVRFRAGGQRPWWTGAAASLTGRIVPLAELSGIDGAAAERQVLGAADDAGVIGAVHALLAPAAAMARPDPRAALAQQALDAAAAQHGPGSVAMLAAAVGLPERGLQRLFRDQVGVPPKWVVQRYRLQEAAALLAGPACPDLAGLAQRLGFFDQAHLTRAFTALVGRSPLAYWKGQMAGA</sequence>
<dbReference type="Gene3D" id="1.10.10.60">
    <property type="entry name" value="Homeodomain-like"/>
    <property type="match status" value="1"/>
</dbReference>
<reference evidence="5 6" key="1">
    <citation type="submission" date="2019-02" db="EMBL/GenBank/DDBJ databases">
        <title>Draft Genome Sequences of Six Type Strains of the Genus Massilia.</title>
        <authorList>
            <person name="Miess H."/>
            <person name="Frediansyhah A."/>
            <person name="Gross H."/>
        </authorList>
    </citation>
    <scope>NUCLEOTIDE SEQUENCE [LARGE SCALE GENOMIC DNA]</scope>
    <source>
        <strain evidence="5 6">DSM 17472</strain>
    </source>
</reference>
<dbReference type="SMART" id="SM00342">
    <property type="entry name" value="HTH_ARAC"/>
    <property type="match status" value="1"/>
</dbReference>
<dbReference type="Proteomes" id="UP000292307">
    <property type="component" value="Chromosome"/>
</dbReference>
<dbReference type="Pfam" id="PF20240">
    <property type="entry name" value="DUF6597"/>
    <property type="match status" value="1"/>
</dbReference>
<organism evidence="5 6">
    <name type="scientific">Pseudoduganella albidiflava</name>
    <dbReference type="NCBI Taxonomy" id="321983"/>
    <lineage>
        <taxon>Bacteria</taxon>
        <taxon>Pseudomonadati</taxon>
        <taxon>Pseudomonadota</taxon>
        <taxon>Betaproteobacteria</taxon>
        <taxon>Burkholderiales</taxon>
        <taxon>Oxalobacteraceae</taxon>
        <taxon>Telluria group</taxon>
        <taxon>Pseudoduganella</taxon>
    </lineage>
</organism>
<dbReference type="PROSITE" id="PS00041">
    <property type="entry name" value="HTH_ARAC_FAMILY_1"/>
    <property type="match status" value="1"/>
</dbReference>
<evidence type="ECO:0000313" key="6">
    <source>
        <dbReference type="Proteomes" id="UP000292307"/>
    </source>
</evidence>
<dbReference type="Pfam" id="PF12833">
    <property type="entry name" value="HTH_18"/>
    <property type="match status" value="1"/>
</dbReference>
<dbReference type="PANTHER" id="PTHR46796">
    <property type="entry name" value="HTH-TYPE TRANSCRIPTIONAL ACTIVATOR RHAS-RELATED"/>
    <property type="match status" value="1"/>
</dbReference>
<protein>
    <submittedName>
        <fullName evidence="5">AraC family transcriptional regulator</fullName>
    </submittedName>
</protein>
<dbReference type="InterPro" id="IPR018062">
    <property type="entry name" value="HTH_AraC-typ_CS"/>
</dbReference>
<gene>
    <name evidence="5" type="ORF">EYF70_11850</name>
</gene>
<dbReference type="InterPro" id="IPR009057">
    <property type="entry name" value="Homeodomain-like_sf"/>
</dbReference>